<dbReference type="VEuPathDB" id="TriTrypDB:C3747_4g42"/>
<dbReference type="InterPro" id="IPR012677">
    <property type="entry name" value="Nucleotide-bd_a/b_plait_sf"/>
</dbReference>
<evidence type="ECO:0000313" key="5">
    <source>
        <dbReference type="Proteomes" id="UP000246121"/>
    </source>
</evidence>
<evidence type="ECO:0000313" key="4">
    <source>
        <dbReference type="EMBL" id="PWU99771.1"/>
    </source>
</evidence>
<dbReference type="SUPFAM" id="SSF54928">
    <property type="entry name" value="RNA-binding domain, RBD"/>
    <property type="match status" value="1"/>
</dbReference>
<name>A0A2V2VTT6_TRYCR</name>
<accession>A0A2V2VTT6</accession>
<dbReference type="VEuPathDB" id="TriTrypDB:TcBrA4_0106380"/>
<dbReference type="AlphaFoldDB" id="A0A2V2VTT6"/>
<dbReference type="OrthoDB" id="439808at2759"/>
<evidence type="ECO:0000256" key="2">
    <source>
        <dbReference type="SAM" id="MobiDB-lite"/>
    </source>
</evidence>
<dbReference type="CDD" id="cd00590">
    <property type="entry name" value="RRM_SF"/>
    <property type="match status" value="1"/>
</dbReference>
<dbReference type="VEuPathDB" id="TriTrypDB:TcCLB.508879.80"/>
<keyword evidence="1" id="KW-0694">RNA-binding</keyword>
<organism evidence="4 5">
    <name type="scientific">Trypanosoma cruzi</name>
    <dbReference type="NCBI Taxonomy" id="5693"/>
    <lineage>
        <taxon>Eukaryota</taxon>
        <taxon>Discoba</taxon>
        <taxon>Euglenozoa</taxon>
        <taxon>Kinetoplastea</taxon>
        <taxon>Metakinetoplastina</taxon>
        <taxon>Trypanosomatida</taxon>
        <taxon>Trypanosomatidae</taxon>
        <taxon>Trypanosoma</taxon>
        <taxon>Schizotrypanum</taxon>
    </lineage>
</organism>
<evidence type="ECO:0000256" key="1">
    <source>
        <dbReference type="PROSITE-ProRule" id="PRU00176"/>
    </source>
</evidence>
<evidence type="ECO:0000259" key="3">
    <source>
        <dbReference type="PROSITE" id="PS50102"/>
    </source>
</evidence>
<feature type="region of interest" description="Disordered" evidence="2">
    <location>
        <begin position="207"/>
        <end position="239"/>
    </location>
</feature>
<dbReference type="VEuPathDB" id="TriTrypDB:TcG_03134"/>
<dbReference type="Pfam" id="PF00076">
    <property type="entry name" value="RRM_1"/>
    <property type="match status" value="1"/>
</dbReference>
<comment type="caution">
    <text evidence="4">The sequence shown here is derived from an EMBL/GenBank/DDBJ whole genome shotgun (WGS) entry which is preliminary data.</text>
</comment>
<dbReference type="VEuPathDB" id="TriTrypDB:BCY84_13437"/>
<dbReference type="InterPro" id="IPR000504">
    <property type="entry name" value="RRM_dom"/>
</dbReference>
<dbReference type="VEuPathDB" id="TriTrypDB:TCDM_01271"/>
<proteinExistence type="predicted"/>
<dbReference type="VEuPathDB" id="TriTrypDB:TcCL_NonESM12914"/>
<feature type="domain" description="RRM" evidence="3">
    <location>
        <begin position="37"/>
        <end position="118"/>
    </location>
</feature>
<dbReference type="VEuPathDB" id="TriTrypDB:Tc_MARK_1028"/>
<dbReference type="VEuPathDB" id="TriTrypDB:C4B63_8g41"/>
<feature type="compositionally biased region" description="Basic and acidic residues" evidence="2">
    <location>
        <begin position="207"/>
        <end position="225"/>
    </location>
</feature>
<dbReference type="PROSITE" id="PS50102">
    <property type="entry name" value="RRM"/>
    <property type="match status" value="1"/>
</dbReference>
<dbReference type="EMBL" id="PRFA01000008">
    <property type="protein sequence ID" value="PWU99771.1"/>
    <property type="molecule type" value="Genomic_DNA"/>
</dbReference>
<dbReference type="InterPro" id="IPR035979">
    <property type="entry name" value="RBD_domain_sf"/>
</dbReference>
<dbReference type="VEuPathDB" id="TriTrypDB:TCSYLVIO_002307"/>
<dbReference type="GO" id="GO:0003723">
    <property type="term" value="F:RNA binding"/>
    <property type="evidence" value="ECO:0007669"/>
    <property type="project" value="UniProtKB-UniRule"/>
</dbReference>
<dbReference type="VEuPathDB" id="TriTrypDB:ECC02_004646"/>
<sequence>MSGSARNLTFTPLGEGRAVTRKDRDLVSTSIIIDNTCRVYITQIPLERIERDGANALRAEFEAFGPVESYKMFTEKSGRFIGSVLCTYRNPADATAAVQNMNGQQIESSVLKVSLSRDHGVVLLHRAGPKGRRGNGIDDDEEEGRWQHDQYQALLNGDLEDDTVGSYGYRRGGRRRRGGRGGIRSVDDAFERYIASRDREAMEKYQKPIPNDGDKVSKKEEKDIGEVSGVPSNENVDIGKVTLTSLPGSFGGEVENQ</sequence>
<dbReference type="Proteomes" id="UP000246121">
    <property type="component" value="Unassembled WGS sequence"/>
</dbReference>
<reference evidence="4 5" key="1">
    <citation type="journal article" date="2018" name="Microb. Genom.">
        <title>Expanding an expanded genome: long-read sequencing of Trypanosoma cruzi.</title>
        <authorList>
            <person name="Berna L."/>
            <person name="Rodriguez M."/>
            <person name="Chiribao M.L."/>
            <person name="Parodi-Talice A."/>
            <person name="Pita S."/>
            <person name="Rijo G."/>
            <person name="Alvarez-Valin F."/>
            <person name="Robello C."/>
        </authorList>
    </citation>
    <scope>NUCLEOTIDE SEQUENCE [LARGE SCALE GENOMIC DNA]</scope>
    <source>
        <strain evidence="4 5">Dm28c</strain>
    </source>
</reference>
<dbReference type="Gene3D" id="3.30.70.330">
    <property type="match status" value="1"/>
</dbReference>
<gene>
    <name evidence="4" type="ORF">C4B63_8g41</name>
</gene>
<dbReference type="SMART" id="SM00360">
    <property type="entry name" value="RRM"/>
    <property type="match status" value="1"/>
</dbReference>
<protein>
    <recommendedName>
        <fullName evidence="3">RRM domain-containing protein</fullName>
    </recommendedName>
</protein>